<dbReference type="RefSeq" id="WP_285742307.1">
    <property type="nucleotide sequence ID" value="NZ_CP127162.1"/>
</dbReference>
<name>A0ABY8WY01_9BACL</name>
<keyword evidence="1" id="KW-0472">Membrane</keyword>
<feature type="transmembrane region" description="Helical" evidence="1">
    <location>
        <begin position="171"/>
        <end position="192"/>
    </location>
</feature>
<feature type="transmembrane region" description="Helical" evidence="1">
    <location>
        <begin position="147"/>
        <end position="165"/>
    </location>
</feature>
<reference evidence="2 3" key="1">
    <citation type="submission" date="2023-06" db="EMBL/GenBank/DDBJ databases">
        <title>Paenibacillus polygonum sp. nov., an endophytic bacterium, isolated from Polygonum lapathifolium L. in Nanji Wetland National Nature Reserve, South of Poyang Lake, Jiangxi Province, China.</title>
        <authorList>
            <person name="Yu Z."/>
        </authorList>
    </citation>
    <scope>NUCLEOTIDE SEQUENCE [LARGE SCALE GENOMIC DNA]</scope>
    <source>
        <strain evidence="2 3">C31</strain>
    </source>
</reference>
<feature type="transmembrane region" description="Helical" evidence="1">
    <location>
        <begin position="97"/>
        <end position="126"/>
    </location>
</feature>
<dbReference type="Proteomes" id="UP001236415">
    <property type="component" value="Chromosome"/>
</dbReference>
<keyword evidence="1" id="KW-0812">Transmembrane</keyword>
<dbReference type="EMBL" id="CP127162">
    <property type="protein sequence ID" value="WIV17659.1"/>
    <property type="molecule type" value="Genomic_DNA"/>
</dbReference>
<evidence type="ECO:0000256" key="1">
    <source>
        <dbReference type="SAM" id="Phobius"/>
    </source>
</evidence>
<organism evidence="2 3">
    <name type="scientific">Paenibacillus polygoni</name>
    <dbReference type="NCBI Taxonomy" id="3050112"/>
    <lineage>
        <taxon>Bacteria</taxon>
        <taxon>Bacillati</taxon>
        <taxon>Bacillota</taxon>
        <taxon>Bacilli</taxon>
        <taxon>Bacillales</taxon>
        <taxon>Paenibacillaceae</taxon>
        <taxon>Paenibacillus</taxon>
    </lineage>
</organism>
<accession>A0ABY8WY01</accession>
<gene>
    <name evidence="2" type="ORF">QPK24_14645</name>
</gene>
<evidence type="ECO:0000313" key="3">
    <source>
        <dbReference type="Proteomes" id="UP001236415"/>
    </source>
</evidence>
<sequence>MTNMTNMTNLSTQHVSEKALRLMAWGFALLILDFKIMNFDIFNDLLGYVLILYSLSSLEAESALFQKVKWITFILFIESFIRGWIPNINRGLWSQDISLISIIYGQVSSLVNLLMIVLLFTSLGQLSIWQQMSNPPLEKAFLTRRKAFTFLLVLQQFIYPFIMNLEQEWEVVMTIYAVLYVFFMFLLIRLLFRLAKAYQGVHQEQEKNASNMESSDPYL</sequence>
<proteinExistence type="predicted"/>
<evidence type="ECO:0000313" key="2">
    <source>
        <dbReference type="EMBL" id="WIV17659.1"/>
    </source>
</evidence>
<protein>
    <submittedName>
        <fullName evidence="2">Uncharacterized protein</fullName>
    </submittedName>
</protein>
<feature type="transmembrane region" description="Helical" evidence="1">
    <location>
        <begin position="20"/>
        <end position="39"/>
    </location>
</feature>
<keyword evidence="1" id="KW-1133">Transmembrane helix</keyword>
<keyword evidence="3" id="KW-1185">Reference proteome</keyword>